<accession>A0A2N5LZP1</accession>
<reference evidence="1 2" key="1">
    <citation type="submission" date="2017-11" db="EMBL/GenBank/DDBJ databases">
        <title>Comparitive Functional Genomics of Dry Heat Resistant strains isolated from the Viking Spacecraft.</title>
        <authorList>
            <person name="Seuylemezian A."/>
            <person name="Cooper K."/>
            <person name="Vaishampayan P."/>
        </authorList>
    </citation>
    <scope>NUCLEOTIDE SEQUENCE [LARGE SCALE GENOMIC DNA]</scope>
    <source>
        <strain evidence="1 2">V1-29</strain>
    </source>
</reference>
<evidence type="ECO:0000313" key="1">
    <source>
        <dbReference type="EMBL" id="PLT27561.1"/>
    </source>
</evidence>
<sequence length="137" mass="16105">MITNANAEKQLTTKIGERTNDVKHVWSVFKTFANEKVIGEEEKAILFQCGVYNYTGEKLFYFDFVRQFSVEDGSIQQLHCEFVFTPNKQLKKLEASEWFFESEGNLEEFFDDIENLDEFKIPISHTPLKLNIYQEEA</sequence>
<name>A0A2N5LZP1_9BACI</name>
<dbReference type="EMBL" id="PGUY01000093">
    <property type="protein sequence ID" value="PLT27561.1"/>
    <property type="molecule type" value="Genomic_DNA"/>
</dbReference>
<protein>
    <submittedName>
        <fullName evidence="1">Uncharacterized protein</fullName>
    </submittedName>
</protein>
<comment type="caution">
    <text evidence="1">The sequence shown here is derived from an EMBL/GenBank/DDBJ whole genome shotgun (WGS) entry which is preliminary data.</text>
</comment>
<organism evidence="1 2">
    <name type="scientific">Peribacillus deserti</name>
    <dbReference type="NCBI Taxonomy" id="673318"/>
    <lineage>
        <taxon>Bacteria</taxon>
        <taxon>Bacillati</taxon>
        <taxon>Bacillota</taxon>
        <taxon>Bacilli</taxon>
        <taxon>Bacillales</taxon>
        <taxon>Bacillaceae</taxon>
        <taxon>Peribacillus</taxon>
    </lineage>
</organism>
<dbReference type="AlphaFoldDB" id="A0A2N5LZP1"/>
<keyword evidence="2" id="KW-1185">Reference proteome</keyword>
<dbReference type="Proteomes" id="UP000234748">
    <property type="component" value="Unassembled WGS sequence"/>
</dbReference>
<evidence type="ECO:0000313" key="2">
    <source>
        <dbReference type="Proteomes" id="UP000234748"/>
    </source>
</evidence>
<dbReference type="RefSeq" id="WP_101645773.1">
    <property type="nucleotide sequence ID" value="NZ_PGUY01000093.1"/>
</dbReference>
<dbReference type="OrthoDB" id="2220876at2"/>
<proteinExistence type="predicted"/>
<gene>
    <name evidence="1" type="ORF">CUU66_23225</name>
</gene>